<feature type="transmembrane region" description="Helical" evidence="1">
    <location>
        <begin position="72"/>
        <end position="94"/>
    </location>
</feature>
<protein>
    <submittedName>
        <fullName evidence="2">Uncharacterized protein</fullName>
    </submittedName>
</protein>
<sequence>MSLSVSCLVPIPENYPRQHRKLASLKAFTGLKRRAHCSFPVMPSRIGAKRGSRGPTNKKLQIRAGLPLVSSIPVVGTIVNFVVNPIVLTAIYVFGAIRFFSGFSQTTYSDTVANRFGLTAMWP</sequence>
<feature type="non-terminal residue" evidence="2">
    <location>
        <position position="123"/>
    </location>
</feature>
<keyword evidence="1" id="KW-0472">Membrane</keyword>
<evidence type="ECO:0000256" key="1">
    <source>
        <dbReference type="SAM" id="Phobius"/>
    </source>
</evidence>
<organism evidence="2 3">
    <name type="scientific">Taxus chinensis</name>
    <name type="common">Chinese yew</name>
    <name type="synonym">Taxus wallichiana var. chinensis</name>
    <dbReference type="NCBI Taxonomy" id="29808"/>
    <lineage>
        <taxon>Eukaryota</taxon>
        <taxon>Viridiplantae</taxon>
        <taxon>Streptophyta</taxon>
        <taxon>Embryophyta</taxon>
        <taxon>Tracheophyta</taxon>
        <taxon>Spermatophyta</taxon>
        <taxon>Pinopsida</taxon>
        <taxon>Pinidae</taxon>
        <taxon>Conifers II</taxon>
        <taxon>Cupressales</taxon>
        <taxon>Taxaceae</taxon>
        <taxon>Taxus</taxon>
    </lineage>
</organism>
<dbReference type="OMA" id="PVISMAC"/>
<name>A0AA38FJL1_TAXCH</name>
<dbReference type="AlphaFoldDB" id="A0AA38FJL1"/>
<dbReference type="EMBL" id="JAHRHJ020000008">
    <property type="protein sequence ID" value="KAH9305141.1"/>
    <property type="molecule type" value="Genomic_DNA"/>
</dbReference>
<evidence type="ECO:0000313" key="3">
    <source>
        <dbReference type="Proteomes" id="UP000824469"/>
    </source>
</evidence>
<reference evidence="2 3" key="1">
    <citation type="journal article" date="2021" name="Nat. Plants">
        <title>The Taxus genome provides insights into paclitaxel biosynthesis.</title>
        <authorList>
            <person name="Xiong X."/>
            <person name="Gou J."/>
            <person name="Liao Q."/>
            <person name="Li Y."/>
            <person name="Zhou Q."/>
            <person name="Bi G."/>
            <person name="Li C."/>
            <person name="Du R."/>
            <person name="Wang X."/>
            <person name="Sun T."/>
            <person name="Guo L."/>
            <person name="Liang H."/>
            <person name="Lu P."/>
            <person name="Wu Y."/>
            <person name="Zhang Z."/>
            <person name="Ro D.K."/>
            <person name="Shang Y."/>
            <person name="Huang S."/>
            <person name="Yan J."/>
        </authorList>
    </citation>
    <scope>NUCLEOTIDE SEQUENCE [LARGE SCALE GENOMIC DNA]</scope>
    <source>
        <strain evidence="2">Ta-2019</strain>
    </source>
</reference>
<gene>
    <name evidence="2" type="ORF">KI387_009545</name>
</gene>
<accession>A0AA38FJL1</accession>
<keyword evidence="1" id="KW-1133">Transmembrane helix</keyword>
<dbReference type="Proteomes" id="UP000824469">
    <property type="component" value="Unassembled WGS sequence"/>
</dbReference>
<comment type="caution">
    <text evidence="2">The sequence shown here is derived from an EMBL/GenBank/DDBJ whole genome shotgun (WGS) entry which is preliminary data.</text>
</comment>
<keyword evidence="1" id="KW-0812">Transmembrane</keyword>
<keyword evidence="3" id="KW-1185">Reference proteome</keyword>
<proteinExistence type="predicted"/>
<evidence type="ECO:0000313" key="2">
    <source>
        <dbReference type="EMBL" id="KAH9305141.1"/>
    </source>
</evidence>